<evidence type="ECO:0000256" key="1">
    <source>
        <dbReference type="SAM" id="MobiDB-lite"/>
    </source>
</evidence>
<evidence type="ECO:0000313" key="3">
    <source>
        <dbReference type="Proteomes" id="UP000030760"/>
    </source>
</evidence>
<accession>M3DMQ7</accession>
<proteinExistence type="predicted"/>
<dbReference type="EMBL" id="KB405056">
    <property type="protein sequence ID" value="EMF58212.1"/>
    <property type="molecule type" value="Genomic_DNA"/>
</dbReference>
<evidence type="ECO:0000313" key="2">
    <source>
        <dbReference type="EMBL" id="EMF58212.1"/>
    </source>
</evidence>
<dbReference type="Proteomes" id="UP000030760">
    <property type="component" value="Unassembled WGS sequence"/>
</dbReference>
<feature type="region of interest" description="Disordered" evidence="1">
    <location>
        <begin position="1"/>
        <end position="46"/>
    </location>
</feature>
<dbReference type="AlphaFoldDB" id="M3DMQ7"/>
<organism evidence="2 3">
    <name type="scientific">Streptomyces bottropensis ATCC 25435</name>
    <dbReference type="NCBI Taxonomy" id="1054862"/>
    <lineage>
        <taxon>Bacteria</taxon>
        <taxon>Bacillati</taxon>
        <taxon>Actinomycetota</taxon>
        <taxon>Actinomycetes</taxon>
        <taxon>Kitasatosporales</taxon>
        <taxon>Streptomycetaceae</taxon>
        <taxon>Streptomyces</taxon>
    </lineage>
</organism>
<sequence length="46" mass="4527">MVSCGEMGPVVGEQRPPLSGFAAGRQAGRAVVTTPGRAGPPGSAYV</sequence>
<reference evidence="3" key="1">
    <citation type="journal article" date="2013" name="Genome Announc.">
        <title>Draft Genome Sequence of Streptomyces bottropensis ATCC 25435, a Bottromycin-Producing Actinomycete.</title>
        <authorList>
            <person name="Zhang H."/>
            <person name="Zhou W."/>
            <person name="Zhuang Y."/>
            <person name="Liang X."/>
            <person name="Liu T."/>
        </authorList>
    </citation>
    <scope>NUCLEOTIDE SEQUENCE [LARGE SCALE GENOMIC DNA]</scope>
    <source>
        <strain evidence="3">ATCC 25435</strain>
    </source>
</reference>
<protein>
    <submittedName>
        <fullName evidence="2">Uncharacterized protein</fullName>
    </submittedName>
</protein>
<gene>
    <name evidence="2" type="ORF">SBD_0884</name>
</gene>
<name>M3DMQ7_9ACTN</name>